<keyword evidence="2" id="KW-0472">Membrane</keyword>
<keyword evidence="1" id="KW-0863">Zinc-finger</keyword>
<feature type="transmembrane region" description="Helical" evidence="2">
    <location>
        <begin position="12"/>
        <end position="33"/>
    </location>
</feature>
<dbReference type="OMA" id="FRICSFI"/>
<keyword evidence="1" id="KW-0862">Zinc</keyword>
<dbReference type="VEuPathDB" id="AmoebaDB:EHI5A_024810"/>
<dbReference type="PROSITE" id="PS50089">
    <property type="entry name" value="ZF_RING_2"/>
    <property type="match status" value="1"/>
</dbReference>
<dbReference type="SUPFAM" id="SSF57850">
    <property type="entry name" value="RING/U-box"/>
    <property type="match status" value="1"/>
</dbReference>
<dbReference type="PANTHER" id="PTHR12109">
    <property type="entry name" value="RING FINGER PROTEIN 141-RELATED"/>
    <property type="match status" value="1"/>
</dbReference>
<feature type="transmembrane region" description="Helical" evidence="2">
    <location>
        <begin position="107"/>
        <end position="133"/>
    </location>
</feature>
<dbReference type="VEuPathDB" id="AmoebaDB:EHI_155320"/>
<feature type="domain" description="RING-type" evidence="3">
    <location>
        <begin position="259"/>
        <end position="298"/>
    </location>
</feature>
<sequence length="442" mass="51685">MGIINYITSILYIPYVFTPLVLLICLLSCIIVIRYKSLRDEDVMFVIFAVVVCVLIKTSTISILGTYISPINQPVFIYAYFSIQLLRNMICLFQLKLDEQCYYSPAAFVANFSTIGFIVFMPIYIVLFCTLIFKCISLAPSITLPITIPEFIIIPIEVIYVIYNYGFIYKRCYDNQWSKRYIKHFFTKMHFDFITIGCLFIHYTVLLIYTWGQRLMGIWISFQILRIGFVSISKIKTVQKYFNHLVITLKICDVNEGECSICYSRLKRKCVSFSCGHKFHYSCVIPWLQHNSVCPLCKQPILQSKTNYGKYIMKLPKSSRFIVRLYQFLFKQNTVQEQIGAIKEVFPMIPDGVILQDLERFSTSTDVIAHYIDHPEIVNEYTNIIANEQETHQHELVPDFDIMKNLEGIEEDSTESSDENINLEELNQINELRKRKLIEDNL</sequence>
<feature type="transmembrane region" description="Helical" evidence="2">
    <location>
        <begin position="45"/>
        <end position="69"/>
    </location>
</feature>
<dbReference type="EMBL" id="BDEQ01000001">
    <property type="protein sequence ID" value="GAT92962.1"/>
    <property type="molecule type" value="Genomic_DNA"/>
</dbReference>
<keyword evidence="1" id="KW-0479">Metal-binding</keyword>
<comment type="caution">
    <text evidence="4">The sequence shown here is derived from an EMBL/GenBank/DDBJ whole genome shotgun (WGS) entry which is preliminary data.</text>
</comment>
<dbReference type="AlphaFoldDB" id="A0A5K1VS47"/>
<evidence type="ECO:0000313" key="4">
    <source>
        <dbReference type="EMBL" id="GAT92962.1"/>
    </source>
</evidence>
<dbReference type="VEuPathDB" id="AmoebaDB:EHI8A_238740"/>
<dbReference type="InterPro" id="IPR047126">
    <property type="entry name" value="RNF141-like"/>
</dbReference>
<dbReference type="GO" id="GO:0008270">
    <property type="term" value="F:zinc ion binding"/>
    <property type="evidence" value="ECO:0007669"/>
    <property type="project" value="UniProtKB-KW"/>
</dbReference>
<organism evidence="4 5">
    <name type="scientific">Entamoeba histolytica</name>
    <dbReference type="NCBI Taxonomy" id="5759"/>
    <lineage>
        <taxon>Eukaryota</taxon>
        <taxon>Amoebozoa</taxon>
        <taxon>Evosea</taxon>
        <taxon>Archamoebae</taxon>
        <taxon>Mastigamoebida</taxon>
        <taxon>Entamoebidae</taxon>
        <taxon>Entamoeba</taxon>
    </lineage>
</organism>
<proteinExistence type="predicted"/>
<feature type="transmembrane region" description="Helical" evidence="2">
    <location>
        <begin position="75"/>
        <end position="95"/>
    </location>
</feature>
<feature type="transmembrane region" description="Helical" evidence="2">
    <location>
        <begin position="189"/>
        <end position="209"/>
    </location>
</feature>
<keyword evidence="2" id="KW-0812">Transmembrane</keyword>
<reference evidence="4 5" key="1">
    <citation type="submission" date="2016-05" db="EMBL/GenBank/DDBJ databases">
        <title>First whole genome sequencing of Entamoeba histolytica HM1:IMSS-clone-6.</title>
        <authorList>
            <person name="Mukherjee Avik.K."/>
            <person name="Izumyama S."/>
            <person name="Nakada-Tsukui K."/>
            <person name="Nozaki T."/>
        </authorList>
    </citation>
    <scope>NUCLEOTIDE SEQUENCE [LARGE SCALE GENOMIC DNA]</scope>
    <source>
        <strain evidence="4 5">HM1:IMSS clone 6</strain>
    </source>
</reference>
<evidence type="ECO:0000256" key="2">
    <source>
        <dbReference type="SAM" id="Phobius"/>
    </source>
</evidence>
<dbReference type="VEuPathDB" id="AmoebaDB:KM1_072000"/>
<dbReference type="Pfam" id="PF13639">
    <property type="entry name" value="zf-RING_2"/>
    <property type="match status" value="1"/>
</dbReference>
<dbReference type="CDD" id="cd16454">
    <property type="entry name" value="RING-H2_PA-TM-RING"/>
    <property type="match status" value="1"/>
</dbReference>
<protein>
    <submittedName>
        <fullName evidence="4">Zinc finger domain containing protein</fullName>
    </submittedName>
</protein>
<evidence type="ECO:0000259" key="3">
    <source>
        <dbReference type="PROSITE" id="PS50089"/>
    </source>
</evidence>
<feature type="transmembrane region" description="Helical" evidence="2">
    <location>
        <begin position="145"/>
        <end position="168"/>
    </location>
</feature>
<dbReference type="InterPro" id="IPR001841">
    <property type="entry name" value="Znf_RING"/>
</dbReference>
<accession>A0A5K1VS47</accession>
<dbReference type="VEuPathDB" id="AmoebaDB:EHI7A_200680"/>
<name>A0A5K1VS47_ENTHI</name>
<dbReference type="Proteomes" id="UP000078387">
    <property type="component" value="Unassembled WGS sequence"/>
</dbReference>
<evidence type="ECO:0000313" key="5">
    <source>
        <dbReference type="Proteomes" id="UP000078387"/>
    </source>
</evidence>
<dbReference type="Gene3D" id="3.30.40.10">
    <property type="entry name" value="Zinc/RING finger domain, C3HC4 (zinc finger)"/>
    <property type="match status" value="1"/>
</dbReference>
<evidence type="ECO:0000256" key="1">
    <source>
        <dbReference type="PROSITE-ProRule" id="PRU00175"/>
    </source>
</evidence>
<dbReference type="PANTHER" id="PTHR12109:SF5">
    <property type="entry name" value="RING-TYPE DOMAIN-CONTAINING PROTEIN"/>
    <property type="match status" value="1"/>
</dbReference>
<dbReference type="InterPro" id="IPR013083">
    <property type="entry name" value="Znf_RING/FYVE/PHD"/>
</dbReference>
<keyword evidence="2" id="KW-1133">Transmembrane helix</keyword>
<dbReference type="SMART" id="SM00184">
    <property type="entry name" value="RING"/>
    <property type="match status" value="1"/>
</dbReference>
<gene>
    <name evidence="4" type="ORF">CL6EHI_155320</name>
</gene>